<sequence length="158" mass="17085">MADASTAHLDKLTASTQSILADGTSAITLTASVIDQTGHPVKNEQINWNADNDKARLSDKQTMTDESGQAQIQVTSTDVITTVITAQHNQAEALHSEPLNLTADLASTKVTVIDSEKQQVMANNTDTETITVQVRDDYNHPLRSILRGKRTSGRKSTV</sequence>
<dbReference type="InterPro" id="IPR008964">
    <property type="entry name" value="Invasin/intimin_cell_adhesion"/>
</dbReference>
<dbReference type="GO" id="GO:0009279">
    <property type="term" value="C:cell outer membrane"/>
    <property type="evidence" value="ECO:0007669"/>
    <property type="project" value="TreeGrafter"/>
</dbReference>
<dbReference type="PROSITE" id="PS51127">
    <property type="entry name" value="BIG1"/>
    <property type="match status" value="1"/>
</dbReference>
<proteinExistence type="inferred from homology"/>
<accession>A0A5I8VJ49</accession>
<dbReference type="PANTHER" id="PTHR39576:SF1">
    <property type="entry name" value="INVASIN"/>
    <property type="match status" value="1"/>
</dbReference>
<dbReference type="SMART" id="SM00634">
    <property type="entry name" value="BID_1"/>
    <property type="match status" value="1"/>
</dbReference>
<comment type="similarity">
    <text evidence="1">Belongs to the intimin/invasin family.</text>
</comment>
<gene>
    <name evidence="3" type="ORF">DKU92_20360</name>
</gene>
<dbReference type="PANTHER" id="PTHR39576">
    <property type="entry name" value="ATTACHING AND EFFACING PROTEIN HOMOLOG-RELATED-RELATED"/>
    <property type="match status" value="1"/>
</dbReference>
<dbReference type="EMBL" id="AAHCYL010000051">
    <property type="protein sequence ID" value="EBU7169595.1"/>
    <property type="molecule type" value="Genomic_DNA"/>
</dbReference>
<evidence type="ECO:0000256" key="1">
    <source>
        <dbReference type="ARBA" id="ARBA00010116"/>
    </source>
</evidence>
<dbReference type="InterPro" id="IPR013783">
    <property type="entry name" value="Ig-like_fold"/>
</dbReference>
<feature type="domain" description="Big-1" evidence="2">
    <location>
        <begin position="8"/>
        <end position="102"/>
    </location>
</feature>
<dbReference type="Gene3D" id="2.60.40.10">
    <property type="entry name" value="Immunoglobulins"/>
    <property type="match status" value="1"/>
</dbReference>
<evidence type="ECO:0000259" key="2">
    <source>
        <dbReference type="PROSITE" id="PS51127"/>
    </source>
</evidence>
<dbReference type="Pfam" id="PF02369">
    <property type="entry name" value="Big_1"/>
    <property type="match status" value="1"/>
</dbReference>
<organism evidence="3">
    <name type="scientific">Salmonella enterica subsp. enterica serovar Stockholm</name>
    <dbReference type="NCBI Taxonomy" id="2565057"/>
    <lineage>
        <taxon>Bacteria</taxon>
        <taxon>Pseudomonadati</taxon>
        <taxon>Pseudomonadota</taxon>
        <taxon>Gammaproteobacteria</taxon>
        <taxon>Enterobacterales</taxon>
        <taxon>Enterobacteriaceae</taxon>
        <taxon>Salmonella</taxon>
    </lineage>
</organism>
<dbReference type="SUPFAM" id="SSF49373">
    <property type="entry name" value="Invasin/intimin cell-adhesion fragments"/>
    <property type="match status" value="2"/>
</dbReference>
<dbReference type="InterPro" id="IPR051715">
    <property type="entry name" value="Intimin-Invasin_domain"/>
</dbReference>
<dbReference type="InterPro" id="IPR003344">
    <property type="entry name" value="Big_1_dom"/>
</dbReference>
<name>A0A5I8VJ49_SALET</name>
<protein>
    <recommendedName>
        <fullName evidence="2">Big-1 domain-containing protein</fullName>
    </recommendedName>
</protein>
<comment type="caution">
    <text evidence="3">The sequence shown here is derived from an EMBL/GenBank/DDBJ whole genome shotgun (WGS) entry which is preliminary data.</text>
</comment>
<reference evidence="3" key="1">
    <citation type="submission" date="2018-05" db="EMBL/GenBank/DDBJ databases">
        <authorList>
            <person name="Ashton P.M."/>
            <person name="Dallman T."/>
            <person name="Nair S."/>
            <person name="De Pinna E."/>
            <person name="Peters T."/>
            <person name="Grant K."/>
        </authorList>
    </citation>
    <scope>NUCLEOTIDE SEQUENCE</scope>
    <source>
        <strain evidence="3">400311</strain>
    </source>
</reference>
<evidence type="ECO:0000313" key="3">
    <source>
        <dbReference type="EMBL" id="EBU7169595.1"/>
    </source>
</evidence>
<dbReference type="AlphaFoldDB" id="A0A5I8VJ49"/>